<organism evidence="1 2">
    <name type="scientific">Arcobacter arenosus</name>
    <dbReference type="NCBI Taxonomy" id="2576037"/>
    <lineage>
        <taxon>Bacteria</taxon>
        <taxon>Pseudomonadati</taxon>
        <taxon>Campylobacterota</taxon>
        <taxon>Epsilonproteobacteria</taxon>
        <taxon>Campylobacterales</taxon>
        <taxon>Arcobacteraceae</taxon>
        <taxon>Arcobacter</taxon>
    </lineage>
</organism>
<dbReference type="AlphaFoldDB" id="A0A5R8Y4X8"/>
<name>A0A5R8Y4X8_9BACT</name>
<dbReference type="RefSeq" id="WP_138151581.1">
    <property type="nucleotide sequence ID" value="NZ_CBDDKQ010000002.1"/>
</dbReference>
<accession>A0A5R8Y4X8</accession>
<evidence type="ECO:0000313" key="2">
    <source>
        <dbReference type="Proteomes" id="UP000308901"/>
    </source>
</evidence>
<sequence length="76" mass="8808">MVTRSIDDLISNYIFDEPVQILVNEITNHIKFYNDYDSAIKLILANNLNIENIVRNTARLKTNQIVELASKLISMR</sequence>
<protein>
    <submittedName>
        <fullName evidence="1">Uncharacterized protein</fullName>
    </submittedName>
</protein>
<evidence type="ECO:0000313" key="1">
    <source>
        <dbReference type="EMBL" id="TLP41179.1"/>
    </source>
</evidence>
<gene>
    <name evidence="1" type="ORF">FDK22_03920</name>
</gene>
<dbReference type="Proteomes" id="UP000308901">
    <property type="component" value="Unassembled WGS sequence"/>
</dbReference>
<dbReference type="EMBL" id="VANU01000001">
    <property type="protein sequence ID" value="TLP41179.1"/>
    <property type="molecule type" value="Genomic_DNA"/>
</dbReference>
<reference evidence="1 2" key="1">
    <citation type="submission" date="2019-05" db="EMBL/GenBank/DDBJ databases">
        <title>Arcobacter sp. nov., isolated from sea sediment.</title>
        <authorList>
            <person name="Kim W."/>
        </authorList>
    </citation>
    <scope>NUCLEOTIDE SEQUENCE [LARGE SCALE GENOMIC DNA]</scope>
    <source>
        <strain evidence="1 2">CAU 1517</strain>
    </source>
</reference>
<comment type="caution">
    <text evidence="1">The sequence shown here is derived from an EMBL/GenBank/DDBJ whole genome shotgun (WGS) entry which is preliminary data.</text>
</comment>
<keyword evidence="2" id="KW-1185">Reference proteome</keyword>
<proteinExistence type="predicted"/>